<proteinExistence type="predicted"/>
<comment type="caution">
    <text evidence="1">The sequence shown here is derived from an EMBL/GenBank/DDBJ whole genome shotgun (WGS) entry which is preliminary data.</text>
</comment>
<evidence type="ECO:0000313" key="2">
    <source>
        <dbReference type="Proteomes" id="UP000789570"/>
    </source>
</evidence>
<accession>A0A9N8VVH2</accession>
<dbReference type="EMBL" id="CAJVPQ010000295">
    <property type="protein sequence ID" value="CAG8467837.1"/>
    <property type="molecule type" value="Genomic_DNA"/>
</dbReference>
<organism evidence="1 2">
    <name type="scientific">Funneliformis caledonium</name>
    <dbReference type="NCBI Taxonomy" id="1117310"/>
    <lineage>
        <taxon>Eukaryota</taxon>
        <taxon>Fungi</taxon>
        <taxon>Fungi incertae sedis</taxon>
        <taxon>Mucoromycota</taxon>
        <taxon>Glomeromycotina</taxon>
        <taxon>Glomeromycetes</taxon>
        <taxon>Glomerales</taxon>
        <taxon>Glomeraceae</taxon>
        <taxon>Funneliformis</taxon>
    </lineage>
</organism>
<keyword evidence="2" id="KW-1185">Reference proteome</keyword>
<dbReference type="Proteomes" id="UP000789570">
    <property type="component" value="Unassembled WGS sequence"/>
</dbReference>
<reference evidence="1" key="1">
    <citation type="submission" date="2021-06" db="EMBL/GenBank/DDBJ databases">
        <authorList>
            <person name="Kallberg Y."/>
            <person name="Tangrot J."/>
            <person name="Rosling A."/>
        </authorList>
    </citation>
    <scope>NUCLEOTIDE SEQUENCE</scope>
    <source>
        <strain evidence="1">UK204</strain>
    </source>
</reference>
<dbReference type="AlphaFoldDB" id="A0A9N8VVH2"/>
<sequence>MKERNYAEASRVGQFSGGESFPCISGYLGEAMLHVGQFCGAIHRKDRLRIDDKISDESDENL</sequence>
<protein>
    <submittedName>
        <fullName evidence="1">9166_t:CDS:1</fullName>
    </submittedName>
</protein>
<name>A0A9N8VVH2_9GLOM</name>
<gene>
    <name evidence="1" type="ORF">FCALED_LOCUS2068</name>
</gene>
<evidence type="ECO:0000313" key="1">
    <source>
        <dbReference type="EMBL" id="CAG8467837.1"/>
    </source>
</evidence>